<dbReference type="InterPro" id="IPR036396">
    <property type="entry name" value="Cyt_P450_sf"/>
</dbReference>
<dbReference type="PhylomeDB" id="B3S5V4"/>
<dbReference type="EMBL" id="DS985251">
    <property type="protein sequence ID" value="EDV21859.1"/>
    <property type="molecule type" value="Genomic_DNA"/>
</dbReference>
<dbReference type="PRINTS" id="PR00385">
    <property type="entry name" value="P450"/>
</dbReference>
<proteinExistence type="inferred from homology"/>
<reference evidence="4 5" key="1">
    <citation type="journal article" date="2008" name="Nature">
        <title>The Trichoplax genome and the nature of placozoans.</title>
        <authorList>
            <person name="Srivastava M."/>
            <person name="Begovic E."/>
            <person name="Chapman J."/>
            <person name="Putnam N.H."/>
            <person name="Hellsten U."/>
            <person name="Kawashima T."/>
            <person name="Kuo A."/>
            <person name="Mitros T."/>
            <person name="Salamov A."/>
            <person name="Carpenter M.L."/>
            <person name="Signorovitch A.Y."/>
            <person name="Moreno M.A."/>
            <person name="Kamm K."/>
            <person name="Grimwood J."/>
            <person name="Schmutz J."/>
            <person name="Shapiro H."/>
            <person name="Grigoriev I.V."/>
            <person name="Buss L.W."/>
            <person name="Schierwater B."/>
            <person name="Dellaporta S.L."/>
            <person name="Rokhsar D.S."/>
        </authorList>
    </citation>
    <scope>NUCLEOTIDE SEQUENCE [LARGE SCALE GENOMIC DNA]</scope>
    <source>
        <strain evidence="4 5">Grell-BS-1999</strain>
    </source>
</reference>
<dbReference type="Pfam" id="PF00067">
    <property type="entry name" value="p450"/>
    <property type="match status" value="1"/>
</dbReference>
<dbReference type="Proteomes" id="UP000009022">
    <property type="component" value="Unassembled WGS sequence"/>
</dbReference>
<dbReference type="InterPro" id="IPR002401">
    <property type="entry name" value="Cyt_P450_E_grp-I"/>
</dbReference>
<sequence length="492" mass="55784">MAFPQEILTWISIAIAIGIAYVVKQIISNLLSPLNKIPGPPTWSPLGHLPKLINEPPGDPYIQWNQQYGGIIRYSFPMYSQRIAIIDPEYTKHILVTHCSKYRKPTQTRSLLIGIIGDGLILLEGQEHARARKIINPTFKYSKIKELVPTFQSFAEVLVNYWQNEIDEHGGSKATLDVHKDLSRITLDAICKSAFDYDCNALTDKNNEVSVAFAKVLGGLTLNWTYFIPGFKYLPTPSNIEGKRALSICHGTVRKVIDEKLKKENIGEEKCLLDILLSLRDEDNNAGFARNELQDHVMTFMSAGHETISVALAWTLYALATNPAVQEKVRQEICKVIQPGDNITWDTFDDLPYLDNVIKESLRLYPPVPMTFRQAIADDKIGEYFIPKGTMIAIIPPYRNPKYYDEPLQFEPDRWNNSAKNASPYVYLPFLRGPRICIGSKFATTEIKCILSSLLKNFSFQPYPDQPVERKLQVTMRPHPSLKLIVSSLLPS</sequence>
<keyword evidence="2" id="KW-0408">Iron</keyword>
<evidence type="ECO:0000313" key="5">
    <source>
        <dbReference type="Proteomes" id="UP000009022"/>
    </source>
</evidence>
<comment type="cofactor">
    <cofactor evidence="2">
        <name>heme</name>
        <dbReference type="ChEBI" id="CHEBI:30413"/>
    </cofactor>
</comment>
<keyword evidence="3" id="KW-0812">Transmembrane</keyword>
<feature type="binding site" description="axial binding residue" evidence="2">
    <location>
        <position position="437"/>
    </location>
    <ligand>
        <name>heme</name>
        <dbReference type="ChEBI" id="CHEBI:30413"/>
    </ligand>
    <ligandPart>
        <name>Fe</name>
        <dbReference type="ChEBI" id="CHEBI:18248"/>
    </ligandPart>
</feature>
<dbReference type="AlphaFoldDB" id="B3S5V4"/>
<dbReference type="GO" id="GO:0016705">
    <property type="term" value="F:oxidoreductase activity, acting on paired donors, with incorporation or reduction of molecular oxygen"/>
    <property type="evidence" value="ECO:0007669"/>
    <property type="project" value="InterPro"/>
</dbReference>
<dbReference type="HOGENOM" id="CLU_001570_5_1_1"/>
<dbReference type="STRING" id="10228.B3S5V4"/>
<dbReference type="GeneID" id="6756814"/>
<keyword evidence="3" id="KW-0472">Membrane</keyword>
<dbReference type="PANTHER" id="PTHR24291">
    <property type="entry name" value="CYTOCHROME P450 FAMILY 4"/>
    <property type="match status" value="1"/>
</dbReference>
<dbReference type="RefSeq" id="XP_002115496.1">
    <property type="nucleotide sequence ID" value="XM_002115460.1"/>
</dbReference>
<evidence type="ECO:0000256" key="3">
    <source>
        <dbReference type="SAM" id="Phobius"/>
    </source>
</evidence>
<dbReference type="Gene3D" id="1.10.630.10">
    <property type="entry name" value="Cytochrome P450"/>
    <property type="match status" value="1"/>
</dbReference>
<dbReference type="GO" id="GO:0020037">
    <property type="term" value="F:heme binding"/>
    <property type="evidence" value="ECO:0007669"/>
    <property type="project" value="InterPro"/>
</dbReference>
<keyword evidence="5" id="KW-1185">Reference proteome</keyword>
<keyword evidence="3" id="KW-1133">Transmembrane helix</keyword>
<feature type="transmembrane region" description="Helical" evidence="3">
    <location>
        <begin position="7"/>
        <end position="27"/>
    </location>
</feature>
<dbReference type="KEGG" id="tad:TRIADDRAFT_59487"/>
<gene>
    <name evidence="4" type="ORF">TRIADDRAFT_59487</name>
</gene>
<accession>B3S5V4</accession>
<dbReference type="InterPro" id="IPR050196">
    <property type="entry name" value="Cytochrome_P450_Monoox"/>
</dbReference>
<evidence type="ECO:0000256" key="2">
    <source>
        <dbReference type="PIRSR" id="PIRSR602401-1"/>
    </source>
</evidence>
<protein>
    <recommendedName>
        <fullName evidence="6">Cytochrome P450</fullName>
    </recommendedName>
</protein>
<organism evidence="4 5">
    <name type="scientific">Trichoplax adhaerens</name>
    <name type="common">Trichoplax reptans</name>
    <dbReference type="NCBI Taxonomy" id="10228"/>
    <lineage>
        <taxon>Eukaryota</taxon>
        <taxon>Metazoa</taxon>
        <taxon>Placozoa</taxon>
        <taxon>Uniplacotomia</taxon>
        <taxon>Trichoplacea</taxon>
        <taxon>Trichoplacidae</taxon>
        <taxon>Trichoplax</taxon>
    </lineage>
</organism>
<evidence type="ECO:0000256" key="1">
    <source>
        <dbReference type="ARBA" id="ARBA00010617"/>
    </source>
</evidence>
<dbReference type="InParanoid" id="B3S5V4"/>
<evidence type="ECO:0008006" key="6">
    <source>
        <dbReference type="Google" id="ProtNLM"/>
    </source>
</evidence>
<name>B3S5V4_TRIAD</name>
<dbReference type="GO" id="GO:0005506">
    <property type="term" value="F:iron ion binding"/>
    <property type="evidence" value="ECO:0007669"/>
    <property type="project" value="InterPro"/>
</dbReference>
<dbReference type="SUPFAM" id="SSF48264">
    <property type="entry name" value="Cytochrome P450"/>
    <property type="match status" value="1"/>
</dbReference>
<evidence type="ECO:0000313" key="4">
    <source>
        <dbReference type="EMBL" id="EDV21859.1"/>
    </source>
</evidence>
<dbReference type="OrthoDB" id="1470350at2759"/>
<dbReference type="PANTHER" id="PTHR24291:SF175">
    <property type="entry name" value="CYTOCHROME P450"/>
    <property type="match status" value="1"/>
</dbReference>
<dbReference type="CDD" id="cd11069">
    <property type="entry name" value="CYP_FUM15-like"/>
    <property type="match status" value="1"/>
</dbReference>
<dbReference type="GO" id="GO:0004497">
    <property type="term" value="F:monooxygenase activity"/>
    <property type="evidence" value="ECO:0007669"/>
    <property type="project" value="InterPro"/>
</dbReference>
<dbReference type="OMA" id="RTFLFWI"/>
<dbReference type="CTD" id="6756814"/>
<comment type="similarity">
    <text evidence="1">Belongs to the cytochrome P450 family.</text>
</comment>
<keyword evidence="2" id="KW-0349">Heme</keyword>
<dbReference type="PRINTS" id="PR00463">
    <property type="entry name" value="EP450I"/>
</dbReference>
<dbReference type="eggNOG" id="KOG0157">
    <property type="taxonomic scope" value="Eukaryota"/>
</dbReference>
<dbReference type="InterPro" id="IPR001128">
    <property type="entry name" value="Cyt_P450"/>
</dbReference>
<keyword evidence="2" id="KW-0479">Metal-binding</keyword>